<name>A0A6J1AG87_9ROSI</name>
<feature type="domain" description="Retrotransposon gag" evidence="1">
    <location>
        <begin position="15"/>
        <end position="105"/>
    </location>
</feature>
<dbReference type="Pfam" id="PF03732">
    <property type="entry name" value="Retrotrans_gag"/>
    <property type="match status" value="1"/>
</dbReference>
<accession>A0A6J1AG87</accession>
<reference evidence="3" key="1">
    <citation type="submission" date="2025-08" db="UniProtKB">
        <authorList>
            <consortium name="RefSeq"/>
        </authorList>
    </citation>
    <scope>IDENTIFICATION</scope>
    <source>
        <tissue evidence="3">Leaf</tissue>
    </source>
</reference>
<dbReference type="OrthoDB" id="1002091at2759"/>
<protein>
    <submittedName>
        <fullName evidence="3">Uncharacterized protein LOC110417947</fullName>
    </submittedName>
</protein>
<gene>
    <name evidence="3" type="primary">LOC110417947</name>
</gene>
<evidence type="ECO:0000313" key="2">
    <source>
        <dbReference type="Proteomes" id="UP000504621"/>
    </source>
</evidence>
<proteinExistence type="predicted"/>
<dbReference type="AlphaFoldDB" id="A0A6J1AG87"/>
<sequence length="170" mass="19616">MATYIYDDNLLIHYFQDNLTGSAIRLYNKLDRSHVYSWKNLACAFIAQYKHVANMALYNSTLQSMEKNDIEGFKDLARRWRDITSQVHPPLTKKEIIVMFVNSLKAPYYERLIENATKTFADMVLSGEIIATMVLSREIIEATIKSGKIEEGNTINSRKELVSRKKEAKS</sequence>
<dbReference type="RefSeq" id="XP_021286227.1">
    <property type="nucleotide sequence ID" value="XM_021430552.1"/>
</dbReference>
<dbReference type="Proteomes" id="UP000504621">
    <property type="component" value="Unplaced"/>
</dbReference>
<organism evidence="2 3">
    <name type="scientific">Herrania umbratica</name>
    <dbReference type="NCBI Taxonomy" id="108875"/>
    <lineage>
        <taxon>Eukaryota</taxon>
        <taxon>Viridiplantae</taxon>
        <taxon>Streptophyta</taxon>
        <taxon>Embryophyta</taxon>
        <taxon>Tracheophyta</taxon>
        <taxon>Spermatophyta</taxon>
        <taxon>Magnoliopsida</taxon>
        <taxon>eudicotyledons</taxon>
        <taxon>Gunneridae</taxon>
        <taxon>Pentapetalae</taxon>
        <taxon>rosids</taxon>
        <taxon>malvids</taxon>
        <taxon>Malvales</taxon>
        <taxon>Malvaceae</taxon>
        <taxon>Byttnerioideae</taxon>
        <taxon>Herrania</taxon>
    </lineage>
</organism>
<dbReference type="InterPro" id="IPR005162">
    <property type="entry name" value="Retrotrans_gag_dom"/>
</dbReference>
<evidence type="ECO:0000259" key="1">
    <source>
        <dbReference type="Pfam" id="PF03732"/>
    </source>
</evidence>
<dbReference type="GeneID" id="110417947"/>
<evidence type="ECO:0000313" key="3">
    <source>
        <dbReference type="RefSeq" id="XP_021286227.1"/>
    </source>
</evidence>
<dbReference type="PANTHER" id="PTHR33223:SF8">
    <property type="entry name" value="OS04G0172440 PROTEIN"/>
    <property type="match status" value="1"/>
</dbReference>
<keyword evidence="2" id="KW-1185">Reference proteome</keyword>
<dbReference type="PANTHER" id="PTHR33223">
    <property type="entry name" value="CCHC-TYPE DOMAIN-CONTAINING PROTEIN"/>
    <property type="match status" value="1"/>
</dbReference>